<dbReference type="Pfam" id="PF13155">
    <property type="entry name" value="Toprim_2"/>
    <property type="match status" value="1"/>
</dbReference>
<comment type="domain">
    <text evidence="12">Contains an N-terminal zinc-binding domain, a central core domain that contains the primase activity, and a C-terminal DnaB-binding domain.</text>
</comment>
<dbReference type="PANTHER" id="PTHR30313:SF2">
    <property type="entry name" value="DNA PRIMASE"/>
    <property type="match status" value="1"/>
</dbReference>
<comment type="function">
    <text evidence="12 13">RNA polymerase that catalyzes the synthesis of short RNA molecules used as primers for DNA polymerase during DNA replication.</text>
</comment>
<dbReference type="InterPro" id="IPR030846">
    <property type="entry name" value="DnaG_bac"/>
</dbReference>
<reference evidence="17" key="1">
    <citation type="submission" date="2023-05" db="EMBL/GenBank/DDBJ databases">
        <authorList>
            <person name="Zhang X."/>
        </authorList>
    </citation>
    <scope>NUCLEOTIDE SEQUENCE</scope>
    <source>
        <strain evidence="17">YF14B1</strain>
    </source>
</reference>
<dbReference type="GO" id="GO:0003677">
    <property type="term" value="F:DNA binding"/>
    <property type="evidence" value="ECO:0007669"/>
    <property type="project" value="UniProtKB-KW"/>
</dbReference>
<dbReference type="InterPro" id="IPR034151">
    <property type="entry name" value="TOPRIM_DnaG_bac"/>
</dbReference>
<feature type="domain" description="Toprim" evidence="16">
    <location>
        <begin position="260"/>
        <end position="341"/>
    </location>
</feature>
<dbReference type="HAMAP" id="MF_00974">
    <property type="entry name" value="DNA_primase_DnaG"/>
    <property type="match status" value="1"/>
</dbReference>
<evidence type="ECO:0000256" key="1">
    <source>
        <dbReference type="ARBA" id="ARBA00022478"/>
    </source>
</evidence>
<dbReference type="SUPFAM" id="SSF57783">
    <property type="entry name" value="Zinc beta-ribbon"/>
    <property type="match status" value="1"/>
</dbReference>
<keyword evidence="11 12" id="KW-0804">Transcription</keyword>
<dbReference type="InterPro" id="IPR036977">
    <property type="entry name" value="DNA_primase_Znf_CHC2"/>
</dbReference>
<keyword evidence="10 12" id="KW-0238">DNA-binding</keyword>
<evidence type="ECO:0000256" key="5">
    <source>
        <dbReference type="ARBA" id="ARBA00022705"/>
    </source>
</evidence>
<evidence type="ECO:0000256" key="10">
    <source>
        <dbReference type="ARBA" id="ARBA00023125"/>
    </source>
</evidence>
<dbReference type="InterPro" id="IPR037068">
    <property type="entry name" value="DNA_primase_core_N_sf"/>
</dbReference>
<dbReference type="GO" id="GO:0006269">
    <property type="term" value="P:DNA replication, synthesis of primer"/>
    <property type="evidence" value="ECO:0007669"/>
    <property type="project" value="UniProtKB-UniRule"/>
</dbReference>
<keyword evidence="5 12" id="KW-0235">DNA replication</keyword>
<keyword evidence="6 12" id="KW-0479">Metal-binding</keyword>
<evidence type="ECO:0000256" key="15">
    <source>
        <dbReference type="SAM" id="MobiDB-lite"/>
    </source>
</evidence>
<evidence type="ECO:0000313" key="18">
    <source>
        <dbReference type="Proteomes" id="UP001241110"/>
    </source>
</evidence>
<dbReference type="Proteomes" id="UP001241110">
    <property type="component" value="Unassembled WGS sequence"/>
</dbReference>
<dbReference type="GO" id="GO:1990077">
    <property type="term" value="C:primosome complex"/>
    <property type="evidence" value="ECO:0007669"/>
    <property type="project" value="UniProtKB-KW"/>
</dbReference>
<protein>
    <recommendedName>
        <fullName evidence="12 13">DNA primase</fullName>
        <ecNumber evidence="12">2.7.7.101</ecNumber>
    </recommendedName>
</protein>
<dbReference type="GO" id="GO:0008270">
    <property type="term" value="F:zinc ion binding"/>
    <property type="evidence" value="ECO:0007669"/>
    <property type="project" value="UniProtKB-UniRule"/>
</dbReference>
<dbReference type="InterPro" id="IPR013264">
    <property type="entry name" value="DNAG_N"/>
</dbReference>
<evidence type="ECO:0000256" key="2">
    <source>
        <dbReference type="ARBA" id="ARBA00022515"/>
    </source>
</evidence>
<feature type="zinc finger region" description="CHC2-type" evidence="12 14">
    <location>
        <begin position="38"/>
        <end position="62"/>
    </location>
</feature>
<dbReference type="EMBL" id="JASJOS010000001">
    <property type="protein sequence ID" value="MDJ1479428.1"/>
    <property type="molecule type" value="Genomic_DNA"/>
</dbReference>
<keyword evidence="4 12" id="KW-0548">Nucleotidyltransferase</keyword>
<keyword evidence="2 12" id="KW-0639">Primosome</keyword>
<dbReference type="SMART" id="SM00493">
    <property type="entry name" value="TOPRIM"/>
    <property type="match status" value="1"/>
</dbReference>
<evidence type="ECO:0000256" key="11">
    <source>
        <dbReference type="ARBA" id="ARBA00023163"/>
    </source>
</evidence>
<dbReference type="GO" id="GO:0005737">
    <property type="term" value="C:cytoplasm"/>
    <property type="evidence" value="ECO:0007669"/>
    <property type="project" value="TreeGrafter"/>
</dbReference>
<proteinExistence type="inferred from homology"/>
<keyword evidence="1 12" id="KW-0240">DNA-directed RNA polymerase</keyword>
<comment type="catalytic activity">
    <reaction evidence="12">
        <text>ssDNA + n NTP = ssDNA/pppN(pN)n-1 hybrid + (n-1) diphosphate.</text>
        <dbReference type="EC" id="2.7.7.101"/>
    </reaction>
</comment>
<dbReference type="InterPro" id="IPR006295">
    <property type="entry name" value="DNA_primase_DnaG"/>
</dbReference>
<comment type="subunit">
    <text evidence="12">Monomer. Interacts with DnaB.</text>
</comment>
<dbReference type="Gene3D" id="3.90.980.10">
    <property type="entry name" value="DNA primase, catalytic core, N-terminal domain"/>
    <property type="match status" value="1"/>
</dbReference>
<accession>A0AAE3QL52</accession>
<name>A0AAE3QL52_9BACT</name>
<evidence type="ECO:0000256" key="9">
    <source>
        <dbReference type="ARBA" id="ARBA00022842"/>
    </source>
</evidence>
<comment type="cofactor">
    <cofactor evidence="12 13 14">
        <name>Zn(2+)</name>
        <dbReference type="ChEBI" id="CHEBI:29105"/>
    </cofactor>
    <text evidence="12 13 14">Binds 1 zinc ion per monomer.</text>
</comment>
<dbReference type="FunFam" id="3.40.1360.10:FF:000002">
    <property type="entry name" value="DNA primase"/>
    <property type="match status" value="1"/>
</dbReference>
<evidence type="ECO:0000256" key="14">
    <source>
        <dbReference type="PIRSR" id="PIRSR002811-1"/>
    </source>
</evidence>
<dbReference type="AlphaFoldDB" id="A0AAE3QL52"/>
<evidence type="ECO:0000256" key="12">
    <source>
        <dbReference type="HAMAP-Rule" id="MF_00974"/>
    </source>
</evidence>
<keyword evidence="8 12" id="KW-0862">Zinc</keyword>
<dbReference type="PANTHER" id="PTHR30313">
    <property type="entry name" value="DNA PRIMASE"/>
    <property type="match status" value="1"/>
</dbReference>
<dbReference type="Gene3D" id="3.40.1360.10">
    <property type="match status" value="1"/>
</dbReference>
<sequence length="663" mass="76295">MRIPNELVQQIQQAADVLDVVGDYVSLKKRGSNWIACCPFHNEKTPSFAVSPAKGIYKCFGCGKSGDPVKFVMDIEGVSFAEALRHLARKYNIEIPEVEYTPEETQRQNEIDSLYIALNFAKDFFKQQLQTPDGQAIGLSYFKERDLRDGTIDAFDLGYSSSAWDAFTKEALSKHYNLDILQKAGLTIVNDKGRQYDRFRDRVIFPIHNLSGRVIAFGARIMTNDKNQPKYLNSPETEVYHKSRILYGIYQAKNAIRQVDNCYLAEGYMDVISLHQAGIQNVVASSGTSLTKEQIQLISRFTKNVTMLYDGDAAGIKASIRGTDLVLEEGLNVKIVIFPDNDDPDSYVRKVGSVAFQEFVKNNSQDFITFKVKLYSKEIQNDPYRKSEVIKEMVASNIKIPDPIQRSVFRRQIAHLLDVDEQTLITEENFLIKKERVDYQKRTEKQQTPPPDSYPPESYHSFEDQLPEGVSFAPEETYAVEVGSKVTDHSRSSMSYREEGVIRLILHYGDQVLEGTEDTVCDFVMRELEDIAFQTPLYQQVLDIFRSEWMNGRILKSEDFLRHPDPQIQDMTITMLTEKYTISDNWFNKFDIRVAHESDNLLEETYNQVLRLKQEVVRDKIAENFKAIQATKDINQQLQLLRVQKQYKEIERQIANILGNVIR</sequence>
<dbReference type="RefSeq" id="WP_313975595.1">
    <property type="nucleotide sequence ID" value="NZ_JASJOS010000001.1"/>
</dbReference>
<dbReference type="GO" id="GO:0003899">
    <property type="term" value="F:DNA-directed RNA polymerase activity"/>
    <property type="evidence" value="ECO:0007669"/>
    <property type="project" value="UniProtKB-UniRule"/>
</dbReference>
<evidence type="ECO:0000256" key="3">
    <source>
        <dbReference type="ARBA" id="ARBA00022679"/>
    </source>
</evidence>
<dbReference type="EC" id="2.7.7.101" evidence="12"/>
<dbReference type="FunFam" id="3.90.580.10:FF:000001">
    <property type="entry name" value="DNA primase"/>
    <property type="match status" value="1"/>
</dbReference>
<evidence type="ECO:0000313" key="17">
    <source>
        <dbReference type="EMBL" id="MDJ1479428.1"/>
    </source>
</evidence>
<dbReference type="SUPFAM" id="SSF56731">
    <property type="entry name" value="DNA primase core"/>
    <property type="match status" value="1"/>
</dbReference>
<keyword evidence="9" id="KW-0460">Magnesium</keyword>
<dbReference type="Pfam" id="PF01807">
    <property type="entry name" value="Zn_ribbon_DnaG"/>
    <property type="match status" value="1"/>
</dbReference>
<evidence type="ECO:0000259" key="16">
    <source>
        <dbReference type="PROSITE" id="PS50880"/>
    </source>
</evidence>
<dbReference type="SMART" id="SM00400">
    <property type="entry name" value="ZnF_CHCC"/>
    <property type="match status" value="1"/>
</dbReference>
<dbReference type="InterPro" id="IPR006171">
    <property type="entry name" value="TOPRIM_dom"/>
</dbReference>
<evidence type="ECO:0000256" key="7">
    <source>
        <dbReference type="ARBA" id="ARBA00022771"/>
    </source>
</evidence>
<dbReference type="InterPro" id="IPR050219">
    <property type="entry name" value="DnaG_primase"/>
</dbReference>
<dbReference type="PROSITE" id="PS50880">
    <property type="entry name" value="TOPRIM"/>
    <property type="match status" value="1"/>
</dbReference>
<feature type="region of interest" description="Disordered" evidence="15">
    <location>
        <begin position="441"/>
        <end position="460"/>
    </location>
</feature>
<dbReference type="NCBIfam" id="TIGR01391">
    <property type="entry name" value="dnaG"/>
    <property type="match status" value="1"/>
</dbReference>
<dbReference type="Gene3D" id="3.90.580.10">
    <property type="entry name" value="Zinc finger, CHC2-type domain"/>
    <property type="match status" value="1"/>
</dbReference>
<evidence type="ECO:0000256" key="4">
    <source>
        <dbReference type="ARBA" id="ARBA00022695"/>
    </source>
</evidence>
<evidence type="ECO:0000256" key="13">
    <source>
        <dbReference type="PIRNR" id="PIRNR002811"/>
    </source>
</evidence>
<keyword evidence="7 12" id="KW-0863">Zinc-finger</keyword>
<keyword evidence="3 12" id="KW-0808">Transferase</keyword>
<comment type="similarity">
    <text evidence="12 13">Belongs to the DnaG primase family.</text>
</comment>
<dbReference type="PIRSF" id="PIRSF002811">
    <property type="entry name" value="DnaG"/>
    <property type="match status" value="1"/>
</dbReference>
<evidence type="ECO:0000256" key="8">
    <source>
        <dbReference type="ARBA" id="ARBA00022833"/>
    </source>
</evidence>
<organism evidence="17 18">
    <name type="scientific">Xanthocytophaga flava</name>
    <dbReference type="NCBI Taxonomy" id="3048013"/>
    <lineage>
        <taxon>Bacteria</taxon>
        <taxon>Pseudomonadati</taxon>
        <taxon>Bacteroidota</taxon>
        <taxon>Cytophagia</taxon>
        <taxon>Cytophagales</taxon>
        <taxon>Rhodocytophagaceae</taxon>
        <taxon>Xanthocytophaga</taxon>
    </lineage>
</organism>
<dbReference type="GO" id="GO:0000428">
    <property type="term" value="C:DNA-directed RNA polymerase complex"/>
    <property type="evidence" value="ECO:0007669"/>
    <property type="project" value="UniProtKB-KW"/>
</dbReference>
<evidence type="ECO:0000256" key="6">
    <source>
        <dbReference type="ARBA" id="ARBA00022723"/>
    </source>
</evidence>
<dbReference type="Pfam" id="PF08275">
    <property type="entry name" value="DNAG_N"/>
    <property type="match status" value="1"/>
</dbReference>
<gene>
    <name evidence="12 17" type="primary">dnaG</name>
    <name evidence="17" type="ORF">QNI16_02960</name>
</gene>
<comment type="caution">
    <text evidence="17">The sequence shown here is derived from an EMBL/GenBank/DDBJ whole genome shotgun (WGS) entry which is preliminary data.</text>
</comment>
<dbReference type="InterPro" id="IPR002694">
    <property type="entry name" value="Znf_CHC2"/>
</dbReference>
<dbReference type="CDD" id="cd03364">
    <property type="entry name" value="TOPRIM_DnaG_primases"/>
    <property type="match status" value="1"/>
</dbReference>